<evidence type="ECO:0000313" key="3">
    <source>
        <dbReference type="Proteomes" id="UP000005408"/>
    </source>
</evidence>
<keyword evidence="3" id="KW-1185">Reference proteome</keyword>
<protein>
    <submittedName>
        <fullName evidence="2">Uncharacterized protein</fullName>
    </submittedName>
</protein>
<accession>A0A8W8JLQ8</accession>
<dbReference type="OrthoDB" id="6200180at2759"/>
<dbReference type="Proteomes" id="UP000005408">
    <property type="component" value="Unassembled WGS sequence"/>
</dbReference>
<feature type="region of interest" description="Disordered" evidence="1">
    <location>
        <begin position="44"/>
        <end position="68"/>
    </location>
</feature>
<dbReference type="EnsemblMetazoa" id="G19393.1">
    <property type="protein sequence ID" value="G19393.1:cds"/>
    <property type="gene ID" value="G19393"/>
</dbReference>
<name>A0A8W8JLQ8_MAGGI</name>
<dbReference type="AlphaFoldDB" id="A0A8W8JLQ8"/>
<proteinExistence type="predicted"/>
<organism evidence="2 3">
    <name type="scientific">Magallana gigas</name>
    <name type="common">Pacific oyster</name>
    <name type="synonym">Crassostrea gigas</name>
    <dbReference type="NCBI Taxonomy" id="29159"/>
    <lineage>
        <taxon>Eukaryota</taxon>
        <taxon>Metazoa</taxon>
        <taxon>Spiralia</taxon>
        <taxon>Lophotrochozoa</taxon>
        <taxon>Mollusca</taxon>
        <taxon>Bivalvia</taxon>
        <taxon>Autobranchia</taxon>
        <taxon>Pteriomorphia</taxon>
        <taxon>Ostreida</taxon>
        <taxon>Ostreoidea</taxon>
        <taxon>Ostreidae</taxon>
        <taxon>Magallana</taxon>
    </lineage>
</organism>
<sequence length="183" mass="22010">MDNDMWERAFREMGEIRRLLDSAEKRRPLRMPDGNQAVKRVWRNMRDENKRKENEKVQQHREMNNAAKRKRDELKIRLIQLERDEFFTREEKKSVKRAFSVETMSPEVSDDEDATRRVAIPFIWESSKMTDIKRVLDADNRQSLVAQSRRQRSKVFRSTTDVVRTPPPQDIPSWFILATYVKE</sequence>
<reference evidence="2" key="1">
    <citation type="submission" date="2022-08" db="UniProtKB">
        <authorList>
            <consortium name="EnsemblMetazoa"/>
        </authorList>
    </citation>
    <scope>IDENTIFICATION</scope>
    <source>
        <strain evidence="2">05x7-T-G4-1.051#20</strain>
    </source>
</reference>
<dbReference type="OMA" id="DNDMWER"/>
<evidence type="ECO:0000313" key="2">
    <source>
        <dbReference type="EnsemblMetazoa" id="G19393.1:cds"/>
    </source>
</evidence>
<feature type="compositionally biased region" description="Basic and acidic residues" evidence="1">
    <location>
        <begin position="44"/>
        <end position="63"/>
    </location>
</feature>
<evidence type="ECO:0000256" key="1">
    <source>
        <dbReference type="SAM" id="MobiDB-lite"/>
    </source>
</evidence>